<dbReference type="Proteomes" id="UP000515928">
    <property type="component" value="Chromosome"/>
</dbReference>
<feature type="domain" description="ABC3 transporter permease C-terminal" evidence="7">
    <location>
        <begin position="545"/>
        <end position="656"/>
    </location>
</feature>
<evidence type="ECO:0000256" key="1">
    <source>
        <dbReference type="ARBA" id="ARBA00004651"/>
    </source>
</evidence>
<evidence type="ECO:0000313" key="9">
    <source>
        <dbReference type="Proteomes" id="UP000515928"/>
    </source>
</evidence>
<feature type="transmembrane region" description="Helical" evidence="6">
    <location>
        <begin position="104"/>
        <end position="130"/>
    </location>
</feature>
<feature type="transmembrane region" description="Helical" evidence="6">
    <location>
        <begin position="150"/>
        <end position="174"/>
    </location>
</feature>
<evidence type="ECO:0000256" key="2">
    <source>
        <dbReference type="ARBA" id="ARBA00022475"/>
    </source>
</evidence>
<keyword evidence="6" id="KW-0813">Transport</keyword>
<evidence type="ECO:0000259" key="7">
    <source>
        <dbReference type="Pfam" id="PF02687"/>
    </source>
</evidence>
<dbReference type="AlphaFoldDB" id="A0A7G9RWE0"/>
<evidence type="ECO:0000256" key="6">
    <source>
        <dbReference type="PIRNR" id="PIRNR018968"/>
    </source>
</evidence>
<accession>A0A7G9RWE0</accession>
<evidence type="ECO:0000256" key="5">
    <source>
        <dbReference type="ARBA" id="ARBA00023136"/>
    </source>
</evidence>
<dbReference type="PANTHER" id="PTHR46795">
    <property type="entry name" value="ABC TRANSPORTER PERMEASE-RELATED-RELATED"/>
    <property type="match status" value="1"/>
</dbReference>
<name>A0A7G9RWE0_9FIRM</name>
<feature type="domain" description="ABC3 transporter permease C-terminal" evidence="7">
    <location>
        <begin position="63"/>
        <end position="173"/>
    </location>
</feature>
<protein>
    <submittedName>
        <fullName evidence="8">ABC transporter permease</fullName>
    </submittedName>
</protein>
<dbReference type="EMBL" id="CP060715">
    <property type="protein sequence ID" value="QNN59915.1"/>
    <property type="molecule type" value="Genomic_DNA"/>
</dbReference>
<feature type="transmembrane region" description="Helical" evidence="6">
    <location>
        <begin position="57"/>
        <end position="83"/>
    </location>
</feature>
<evidence type="ECO:0000256" key="4">
    <source>
        <dbReference type="ARBA" id="ARBA00022989"/>
    </source>
</evidence>
<feature type="transmembrane region" description="Helical" evidence="6">
    <location>
        <begin position="17"/>
        <end position="37"/>
    </location>
</feature>
<comment type="subcellular location">
    <subcellularLocation>
        <location evidence="1 6">Cell membrane</location>
        <topology evidence="1 6">Multi-pass membrane protein</topology>
    </subcellularLocation>
</comment>
<keyword evidence="3 6" id="KW-0812">Transmembrane</keyword>
<organism evidence="8 9">
    <name type="scientific">Erysipelothrix inopinata</name>
    <dbReference type="NCBI Taxonomy" id="225084"/>
    <lineage>
        <taxon>Bacteria</taxon>
        <taxon>Bacillati</taxon>
        <taxon>Bacillota</taxon>
        <taxon>Erysipelotrichia</taxon>
        <taxon>Erysipelotrichales</taxon>
        <taxon>Erysipelotrichaceae</taxon>
        <taxon>Erysipelothrix</taxon>
    </lineage>
</organism>
<feature type="transmembrane region" description="Helical" evidence="6">
    <location>
        <begin position="289"/>
        <end position="309"/>
    </location>
</feature>
<dbReference type="InterPro" id="IPR003838">
    <property type="entry name" value="ABC3_permease_C"/>
</dbReference>
<gene>
    <name evidence="8" type="ORF">H9L01_05850</name>
</gene>
<keyword evidence="4 6" id="KW-1133">Transmembrane helix</keyword>
<keyword evidence="2 6" id="KW-1003">Cell membrane</keyword>
<sequence>MYFKLAMRNVKKSYKDFFIYFITLTFSVSLFYVFNSFENQAAIMELSEGQNMMVKALTTVMSVMSVIVAFVFAFLILYANSFLIKRRKKELGLYTLLGMQKKKISLILITETLFIGVISLVTGLLLGYVLTQGVTVLSAHMMAVNINYKFVFSLSATVKTILSFGVIFLIVMIFNQTILGKFQLIDLLRANRINEESSIKRMWVAVVFFIIGVIGLGAAYRWALEPQQLIMSLGPIVLLGSVSTFIIFKSFSGFLLKFMQTNKRHYFKGLNMFVLRQVSAKVNSTYKMMALISLMLLFGIGTLVTGFNLNSVMNSQLEATTPYDLTTSVMQTTDPQSDVMSKIGINSIEGVKHAQQLEIIGIGLDTSIFNDSLKPGKEFGFDSSVSFAKLSQYNQFRQHANKEPLVLTGNQVYLHKTGMESQMSMSNVHEIVDLDKAHVTINNAEYSILHDDQTLAVQNGGFMETLFIVNDDVYESMRPSVDYINTVVAVDLEEENNSKVESTLNQRFEALVGENGHVYSLSSKDMIENMQGIELMFTYIGLYLGVVFLVSSVVVLALQQISEASDNQQRYQILNKIGVEEKMSNRSIFKQNAMYFMIPLVVALVHSYVGIKAVNINLNLAGLAPTTLQPAIITMTMVLSIYLIYFVITYMTSKSIIKGK</sequence>
<evidence type="ECO:0000256" key="3">
    <source>
        <dbReference type="ARBA" id="ARBA00022692"/>
    </source>
</evidence>
<reference evidence="8 9" key="1">
    <citation type="submission" date="2020-08" db="EMBL/GenBank/DDBJ databases">
        <title>Genome sequence of Erysipelothrix inopinata DSM 15511T.</title>
        <authorList>
            <person name="Hyun D.-W."/>
            <person name="Bae J.-W."/>
        </authorList>
    </citation>
    <scope>NUCLEOTIDE SEQUENCE [LARGE SCALE GENOMIC DNA]</scope>
    <source>
        <strain evidence="8 9">DSM 15511</strain>
    </source>
</reference>
<keyword evidence="9" id="KW-1185">Reference proteome</keyword>
<feature type="transmembrane region" description="Helical" evidence="6">
    <location>
        <begin position="631"/>
        <end position="651"/>
    </location>
</feature>
<feature type="transmembrane region" description="Helical" evidence="6">
    <location>
        <begin position="202"/>
        <end position="223"/>
    </location>
</feature>
<comment type="similarity">
    <text evidence="6">Belongs to the ABC-4 integral membrane protein family.</text>
</comment>
<dbReference type="InterPro" id="IPR052536">
    <property type="entry name" value="ABC-4_Integral_Memb_Prot"/>
</dbReference>
<dbReference type="Pfam" id="PF02687">
    <property type="entry name" value="FtsX"/>
    <property type="match status" value="2"/>
</dbReference>
<evidence type="ECO:0000313" key="8">
    <source>
        <dbReference type="EMBL" id="QNN59915.1"/>
    </source>
</evidence>
<feature type="transmembrane region" description="Helical" evidence="6">
    <location>
        <begin position="592"/>
        <end position="611"/>
    </location>
</feature>
<dbReference type="PANTHER" id="PTHR46795:SF3">
    <property type="entry name" value="ABC TRANSPORTER PERMEASE"/>
    <property type="match status" value="1"/>
</dbReference>
<keyword evidence="5 6" id="KW-0472">Membrane</keyword>
<proteinExistence type="inferred from homology"/>
<dbReference type="PIRSF" id="PIRSF018968">
    <property type="entry name" value="ABC_permease_BceB"/>
    <property type="match status" value="1"/>
</dbReference>
<dbReference type="KEGG" id="eio:H9L01_05850"/>
<feature type="transmembrane region" description="Helical" evidence="6">
    <location>
        <begin position="229"/>
        <end position="256"/>
    </location>
</feature>
<dbReference type="RefSeq" id="WP_187533049.1">
    <property type="nucleotide sequence ID" value="NZ_CBCSHU010000002.1"/>
</dbReference>
<dbReference type="InterPro" id="IPR027022">
    <property type="entry name" value="ABC_permease_BceB-typ"/>
</dbReference>
<feature type="transmembrane region" description="Helical" evidence="6">
    <location>
        <begin position="536"/>
        <end position="558"/>
    </location>
</feature>
<dbReference type="GO" id="GO:0005886">
    <property type="term" value="C:plasma membrane"/>
    <property type="evidence" value="ECO:0007669"/>
    <property type="project" value="UniProtKB-SubCell"/>
</dbReference>
<dbReference type="GO" id="GO:0055085">
    <property type="term" value="P:transmembrane transport"/>
    <property type="evidence" value="ECO:0007669"/>
    <property type="project" value="UniProtKB-UniRule"/>
</dbReference>